<name>A0A218KC35_9CAUD</name>
<evidence type="ECO:0000313" key="2">
    <source>
        <dbReference type="Proteomes" id="UP000223102"/>
    </source>
</evidence>
<keyword evidence="2" id="KW-1185">Reference proteome</keyword>
<reference evidence="1 2" key="1">
    <citation type="submission" date="2015-06" db="EMBL/GenBank/DDBJ databases">
        <title>Complete genome sequence of Bacillus cereus phage PBC2.</title>
        <authorList>
            <person name="Kong M."/>
            <person name="Ryu S."/>
        </authorList>
    </citation>
    <scope>NUCLEOTIDE SEQUENCE [LARGE SCALE GENOMIC DNA]</scope>
</reference>
<accession>A0A218KC35</accession>
<protein>
    <submittedName>
        <fullName evidence="1">Uncharacterized protein</fullName>
    </submittedName>
</protein>
<dbReference type="EMBL" id="KT070867">
    <property type="protein sequence ID" value="AKQ08446.1"/>
    <property type="molecule type" value="Genomic_DNA"/>
</dbReference>
<sequence>MGLGNFKFMLKEELWKFEDDHYTVFEATLQEDGNYLVTWKTDMSEGKEPYESQLVYALVADGDWIIQQEEV</sequence>
<gene>
    <name evidence="1" type="ORF">PBC2_131</name>
</gene>
<organism evidence="1 2">
    <name type="scientific">Bacillus phage PBC2</name>
    <dbReference type="NCBI Taxonomy" id="1675029"/>
    <lineage>
        <taxon>Viruses</taxon>
        <taxon>Duplodnaviria</taxon>
        <taxon>Heunggongvirae</taxon>
        <taxon>Uroviricota</taxon>
        <taxon>Caudoviricetes</taxon>
        <taxon>Andregratiavirinae</taxon>
        <taxon>Haetaevirus</taxon>
        <taxon>Haetaevirus PBC2</taxon>
    </lineage>
</organism>
<evidence type="ECO:0000313" key="1">
    <source>
        <dbReference type="EMBL" id="AKQ08446.1"/>
    </source>
</evidence>
<proteinExistence type="predicted"/>
<dbReference type="Proteomes" id="UP000223102">
    <property type="component" value="Segment"/>
</dbReference>